<dbReference type="SUPFAM" id="SSF48295">
    <property type="entry name" value="TrpR-like"/>
    <property type="match status" value="1"/>
</dbReference>
<dbReference type="PANTHER" id="PTHR46889:SF4">
    <property type="entry name" value="TRANSPOSASE INSO FOR INSERTION SEQUENCE ELEMENT IS911B-RELATED"/>
    <property type="match status" value="1"/>
</dbReference>
<dbReference type="GO" id="GO:0006313">
    <property type="term" value="P:DNA transposition"/>
    <property type="evidence" value="ECO:0007669"/>
    <property type="project" value="InterPro"/>
</dbReference>
<dbReference type="RefSeq" id="WP_143980490.1">
    <property type="nucleotide sequence ID" value="NZ_CP041695.1"/>
</dbReference>
<name>A0A516NJD4_9NOCA</name>
<feature type="domain" description="HTH-like" evidence="2">
    <location>
        <begin position="147"/>
        <end position="192"/>
    </location>
</feature>
<accession>A0A516NJD4</accession>
<dbReference type="GO" id="GO:0004803">
    <property type="term" value="F:transposase activity"/>
    <property type="evidence" value="ECO:0007669"/>
    <property type="project" value="InterPro"/>
</dbReference>
<dbReference type="InterPro" id="IPR010921">
    <property type="entry name" value="Trp_repressor/repl_initiator"/>
</dbReference>
<dbReference type="EMBL" id="CP041695">
    <property type="protein sequence ID" value="QDP79017.1"/>
    <property type="molecule type" value="Genomic_DNA"/>
</dbReference>
<organism evidence="3 4">
    <name type="scientific">Nocardia otitidiscaviarum</name>
    <dbReference type="NCBI Taxonomy" id="1823"/>
    <lineage>
        <taxon>Bacteria</taxon>
        <taxon>Bacillati</taxon>
        <taxon>Actinomycetota</taxon>
        <taxon>Actinomycetes</taxon>
        <taxon>Mycobacteriales</taxon>
        <taxon>Nocardiaceae</taxon>
        <taxon>Nocardia</taxon>
    </lineage>
</organism>
<dbReference type="AlphaFoldDB" id="A0A516NJD4"/>
<dbReference type="InterPro" id="IPR025948">
    <property type="entry name" value="HTH-like_dom"/>
</dbReference>
<protein>
    <submittedName>
        <fullName evidence="3">Transposase</fullName>
    </submittedName>
</protein>
<sequence length="346" mass="38950">MVPGRMFLMHRPRRSYSPEYRVEAAHRAIDAGRSVREVARELDLHENLLHKWVRDERRRMAAAGKTDRGGRESNDKGGQPLSDDERAELMLLRAKVTEQCAYFDVTWMAELLGVSTSGYYRFLQVRADPEPSPRLQRRRDLEVKNLAHHRASRGTYGSPRITADLRAERERVSKNTVAQVMADLGIEGISPRSFKTTTHVVANPDIEQRLVQVVHEHQRVAPIGEKHLPVRLGRPVVARRTQPPPAGDDLHSMQTPLPRAEESGLLLHRLRADHPAHRFGYTAFPLEQCQELRDQPGARSTVAGGGRCRIARGGIELVEIAFPINQRSILPPTADTSAETSGPQRD</sequence>
<dbReference type="Pfam" id="PF13276">
    <property type="entry name" value="HTH_21"/>
    <property type="match status" value="1"/>
</dbReference>
<evidence type="ECO:0000256" key="1">
    <source>
        <dbReference type="SAM" id="MobiDB-lite"/>
    </source>
</evidence>
<dbReference type="InterPro" id="IPR002514">
    <property type="entry name" value="Transposase_8"/>
</dbReference>
<proteinExistence type="predicted"/>
<dbReference type="Gene3D" id="1.10.10.10">
    <property type="entry name" value="Winged helix-like DNA-binding domain superfamily/Winged helix DNA-binding domain"/>
    <property type="match status" value="1"/>
</dbReference>
<evidence type="ECO:0000259" key="2">
    <source>
        <dbReference type="Pfam" id="PF13276"/>
    </source>
</evidence>
<feature type="compositionally biased region" description="Basic and acidic residues" evidence="1">
    <location>
        <begin position="60"/>
        <end position="75"/>
    </location>
</feature>
<feature type="region of interest" description="Disordered" evidence="1">
    <location>
        <begin position="60"/>
        <end position="83"/>
    </location>
</feature>
<dbReference type="GeneID" id="300407602"/>
<gene>
    <name evidence="3" type="ORF">FOH10_10005</name>
</gene>
<evidence type="ECO:0000313" key="3">
    <source>
        <dbReference type="EMBL" id="QDP79017.1"/>
    </source>
</evidence>
<dbReference type="Proteomes" id="UP000317039">
    <property type="component" value="Chromosome"/>
</dbReference>
<dbReference type="InterPro" id="IPR050900">
    <property type="entry name" value="Transposase_IS3/IS150/IS904"/>
</dbReference>
<dbReference type="Pfam" id="PF01527">
    <property type="entry name" value="HTH_Tnp_1"/>
    <property type="match status" value="1"/>
</dbReference>
<dbReference type="InterPro" id="IPR036388">
    <property type="entry name" value="WH-like_DNA-bd_sf"/>
</dbReference>
<evidence type="ECO:0000313" key="4">
    <source>
        <dbReference type="Proteomes" id="UP000317039"/>
    </source>
</evidence>
<reference evidence="3 4" key="1">
    <citation type="submission" date="2019-07" db="EMBL/GenBank/DDBJ databases">
        <title>Complete Genome Sequence and Methylome Analysis of Nocardia otitidis-caviarum NEB252.</title>
        <authorList>
            <person name="Fomenkov A."/>
            <person name="Anton B.P."/>
            <person name="Vincze T."/>
            <person name="Roberts R.J."/>
        </authorList>
    </citation>
    <scope>NUCLEOTIDE SEQUENCE [LARGE SCALE GENOMIC DNA]</scope>
    <source>
        <strain evidence="3 4">NEB252</strain>
    </source>
</reference>
<dbReference type="PANTHER" id="PTHR46889">
    <property type="entry name" value="TRANSPOSASE INSF FOR INSERTION SEQUENCE IS3B-RELATED"/>
    <property type="match status" value="1"/>
</dbReference>
<dbReference type="GO" id="GO:0043565">
    <property type="term" value="F:sequence-specific DNA binding"/>
    <property type="evidence" value="ECO:0007669"/>
    <property type="project" value="InterPro"/>
</dbReference>
<dbReference type="KEGG" id="nod:FOH10_10005"/>